<evidence type="ECO:0000313" key="1">
    <source>
        <dbReference type="EMBL" id="OAE28281.1"/>
    </source>
</evidence>
<reference evidence="1" key="1">
    <citation type="submission" date="2016-03" db="EMBL/GenBank/DDBJ databases">
        <title>Mechanisms controlling the formation of the plant cell surface in tip-growing cells are functionally conserved among land plants.</title>
        <authorList>
            <person name="Honkanen S."/>
            <person name="Jones V.A."/>
            <person name="Morieri G."/>
            <person name="Champion C."/>
            <person name="Hetherington A.J."/>
            <person name="Kelly S."/>
            <person name="Saint-Marcoux D."/>
            <person name="Proust H."/>
            <person name="Prescott H."/>
            <person name="Dolan L."/>
        </authorList>
    </citation>
    <scope>NUCLEOTIDE SEQUENCE [LARGE SCALE GENOMIC DNA]</scope>
    <source>
        <tissue evidence="1">Whole gametophyte</tissue>
    </source>
</reference>
<dbReference type="EMBL" id="LVLJ01001743">
    <property type="protein sequence ID" value="OAE28281.1"/>
    <property type="molecule type" value="Genomic_DNA"/>
</dbReference>
<organism evidence="1 2">
    <name type="scientific">Marchantia polymorpha subsp. ruderalis</name>
    <dbReference type="NCBI Taxonomy" id="1480154"/>
    <lineage>
        <taxon>Eukaryota</taxon>
        <taxon>Viridiplantae</taxon>
        <taxon>Streptophyta</taxon>
        <taxon>Embryophyta</taxon>
        <taxon>Marchantiophyta</taxon>
        <taxon>Marchantiopsida</taxon>
        <taxon>Marchantiidae</taxon>
        <taxon>Marchantiales</taxon>
        <taxon>Marchantiaceae</taxon>
        <taxon>Marchantia</taxon>
    </lineage>
</organism>
<proteinExistence type="predicted"/>
<dbReference type="AlphaFoldDB" id="A0A176W6P9"/>
<evidence type="ECO:0000313" key="2">
    <source>
        <dbReference type="Proteomes" id="UP000077202"/>
    </source>
</evidence>
<dbReference type="Proteomes" id="UP000077202">
    <property type="component" value="Unassembled WGS sequence"/>
</dbReference>
<name>A0A176W6P9_MARPO</name>
<comment type="caution">
    <text evidence="1">The sequence shown here is derived from an EMBL/GenBank/DDBJ whole genome shotgun (WGS) entry which is preliminary data.</text>
</comment>
<sequence length="110" mass="12044">MVMEDNALASGGISYGAAVSVGHWVWGSILACAGWGIWGSQHVGDFYTADGGSALSAYDNDGDGHGRKNLWLHLWEEWHDRCQSRKSLWPVPAGVRLRRYLAYRAVPGAN</sequence>
<protein>
    <submittedName>
        <fullName evidence="1">Uncharacterized protein</fullName>
    </submittedName>
</protein>
<accession>A0A176W6P9</accession>
<gene>
    <name evidence="1" type="ORF">AXG93_223s1170</name>
</gene>
<keyword evidence="2" id="KW-1185">Reference proteome</keyword>